<dbReference type="PANTHER" id="PTHR11085">
    <property type="entry name" value="NAD-DEPENDENT PROTEIN DEACYLASE SIRTUIN-5, MITOCHONDRIAL-RELATED"/>
    <property type="match status" value="1"/>
</dbReference>
<dbReference type="PANTHER" id="PTHR11085:SF12">
    <property type="entry name" value="NAD-DEPENDENT PROTEIN DEACYLASE SIRTUIN-6"/>
    <property type="match status" value="1"/>
</dbReference>
<dbReference type="Gene3D" id="2.20.28.200">
    <property type="match status" value="1"/>
</dbReference>
<evidence type="ECO:0000259" key="16">
    <source>
        <dbReference type="PROSITE" id="PS50305"/>
    </source>
</evidence>
<dbReference type="EC" id="2.3.1.286" evidence="3"/>
<dbReference type="GO" id="GO:0005634">
    <property type="term" value="C:nucleus"/>
    <property type="evidence" value="ECO:0007669"/>
    <property type="project" value="UniProtKB-SubCell"/>
</dbReference>
<dbReference type="GO" id="GO:0046872">
    <property type="term" value="F:metal ion binding"/>
    <property type="evidence" value="ECO:0007669"/>
    <property type="project" value="UniProtKB-KW"/>
</dbReference>
<comment type="similarity">
    <text evidence="9">Belongs to the sirtuin family. Class IV subfamily.</text>
</comment>
<dbReference type="EMBL" id="CP097510">
    <property type="protein sequence ID" value="URE39962.1"/>
    <property type="molecule type" value="Genomic_DNA"/>
</dbReference>
<evidence type="ECO:0000256" key="6">
    <source>
        <dbReference type="ARBA" id="ARBA00022833"/>
    </source>
</evidence>
<evidence type="ECO:0000313" key="17">
    <source>
        <dbReference type="EMBL" id="URE39962.1"/>
    </source>
</evidence>
<gene>
    <name evidence="17" type="ORF">MUK42_16291</name>
</gene>
<feature type="binding site" evidence="14">
    <location>
        <position position="172"/>
    </location>
    <ligand>
        <name>Zn(2+)</name>
        <dbReference type="ChEBI" id="CHEBI:29105"/>
    </ligand>
</feature>
<dbReference type="InterPro" id="IPR050134">
    <property type="entry name" value="NAD-dep_sirtuin_deacylases"/>
</dbReference>
<dbReference type="InterPro" id="IPR003000">
    <property type="entry name" value="Sirtuin"/>
</dbReference>
<dbReference type="InterPro" id="IPR029035">
    <property type="entry name" value="DHS-like_NAD/FAD-binding_dom"/>
</dbReference>
<dbReference type="Pfam" id="PF02146">
    <property type="entry name" value="SIR2"/>
    <property type="match status" value="1"/>
</dbReference>
<dbReference type="GO" id="GO:0003714">
    <property type="term" value="F:transcription corepressor activity"/>
    <property type="evidence" value="ECO:0007669"/>
    <property type="project" value="TreeGrafter"/>
</dbReference>
<name>A0A9E7HZZ4_9LILI</name>
<feature type="active site" description="Proton acceptor" evidence="14">
    <location>
        <position position="134"/>
    </location>
</feature>
<keyword evidence="8" id="KW-0539">Nucleus</keyword>
<feature type="compositionally biased region" description="Polar residues" evidence="15">
    <location>
        <begin position="2022"/>
        <end position="2033"/>
    </location>
</feature>
<keyword evidence="18" id="KW-1185">Reference proteome</keyword>
<feature type="binding site" evidence="14">
    <location>
        <position position="145"/>
    </location>
    <ligand>
        <name>Zn(2+)</name>
        <dbReference type="ChEBI" id="CHEBI:29105"/>
    </ligand>
</feature>
<feature type="region of interest" description="Disordered" evidence="15">
    <location>
        <begin position="2022"/>
        <end position="2055"/>
    </location>
</feature>
<comment type="catalytic activity">
    <reaction evidence="10">
        <text>N(6)-acetyl-L-lysyl-[protein] + NAD(+) + H2O = 2''-O-acetyl-ADP-D-ribose + nicotinamide + L-lysyl-[protein]</text>
        <dbReference type="Rhea" id="RHEA:43636"/>
        <dbReference type="Rhea" id="RHEA-COMP:9752"/>
        <dbReference type="Rhea" id="RHEA-COMP:10731"/>
        <dbReference type="ChEBI" id="CHEBI:15377"/>
        <dbReference type="ChEBI" id="CHEBI:17154"/>
        <dbReference type="ChEBI" id="CHEBI:29969"/>
        <dbReference type="ChEBI" id="CHEBI:57540"/>
        <dbReference type="ChEBI" id="CHEBI:61930"/>
        <dbReference type="ChEBI" id="CHEBI:83767"/>
        <dbReference type="EC" id="2.3.1.286"/>
    </reaction>
</comment>
<dbReference type="PROSITE" id="PS50305">
    <property type="entry name" value="SIRTUIN"/>
    <property type="match status" value="1"/>
</dbReference>
<comment type="cofactor">
    <cofactor evidence="1">
        <name>Zn(2+)</name>
        <dbReference type="ChEBI" id="CHEBI:29105"/>
    </cofactor>
</comment>
<keyword evidence="6 14" id="KW-0862">Zinc</keyword>
<evidence type="ECO:0000256" key="5">
    <source>
        <dbReference type="ARBA" id="ARBA00022723"/>
    </source>
</evidence>
<evidence type="ECO:0000256" key="12">
    <source>
        <dbReference type="ARBA" id="ARBA00080890"/>
    </source>
</evidence>
<dbReference type="SUPFAM" id="SSF52467">
    <property type="entry name" value="DHS-like NAD/FAD-binding domain"/>
    <property type="match status" value="1"/>
</dbReference>
<dbReference type="FunFam" id="3.40.50.1220:FF:000038">
    <property type="entry name" value="NAD-dependent protein deacetylase sirtuin-6 isoform X2"/>
    <property type="match status" value="1"/>
</dbReference>
<evidence type="ECO:0000256" key="13">
    <source>
        <dbReference type="ARBA" id="ARBA00083601"/>
    </source>
</evidence>
<organism evidence="17 18">
    <name type="scientific">Musa troglodytarum</name>
    <name type="common">fe'i banana</name>
    <dbReference type="NCBI Taxonomy" id="320322"/>
    <lineage>
        <taxon>Eukaryota</taxon>
        <taxon>Viridiplantae</taxon>
        <taxon>Streptophyta</taxon>
        <taxon>Embryophyta</taxon>
        <taxon>Tracheophyta</taxon>
        <taxon>Spermatophyta</taxon>
        <taxon>Magnoliopsida</taxon>
        <taxon>Liliopsida</taxon>
        <taxon>Zingiberales</taxon>
        <taxon>Musaceae</taxon>
        <taxon>Musa</taxon>
    </lineage>
</organism>
<evidence type="ECO:0000256" key="10">
    <source>
        <dbReference type="ARBA" id="ARBA00050203"/>
    </source>
</evidence>
<feature type="compositionally biased region" description="Basic and acidic residues" evidence="15">
    <location>
        <begin position="1870"/>
        <end position="1928"/>
    </location>
</feature>
<keyword evidence="5 14" id="KW-0479">Metal-binding</keyword>
<reference evidence="17" key="1">
    <citation type="submission" date="2022-05" db="EMBL/GenBank/DDBJ databases">
        <title>The Musa troglodytarum L. genome provides insights into the mechanism of non-climacteric behaviour and enrichment of carotenoids.</title>
        <authorList>
            <person name="Wang J."/>
        </authorList>
    </citation>
    <scope>NUCLEOTIDE SEQUENCE</scope>
    <source>
        <tissue evidence="17">Leaf</tissue>
    </source>
</reference>
<evidence type="ECO:0000256" key="14">
    <source>
        <dbReference type="PROSITE-ProRule" id="PRU00236"/>
    </source>
</evidence>
<evidence type="ECO:0000256" key="15">
    <source>
        <dbReference type="SAM" id="MobiDB-lite"/>
    </source>
</evidence>
<dbReference type="GO" id="GO:0070403">
    <property type="term" value="F:NAD+ binding"/>
    <property type="evidence" value="ECO:0007669"/>
    <property type="project" value="InterPro"/>
</dbReference>
<dbReference type="Gene3D" id="3.40.50.1220">
    <property type="entry name" value="TPP-binding domain"/>
    <property type="match status" value="1"/>
</dbReference>
<proteinExistence type="inferred from homology"/>
<keyword evidence="7" id="KW-0520">NAD</keyword>
<accession>A0A9E7HZZ4</accession>
<feature type="binding site" evidence="14">
    <location>
        <position position="167"/>
    </location>
    <ligand>
        <name>Zn(2+)</name>
        <dbReference type="ChEBI" id="CHEBI:29105"/>
    </ligand>
</feature>
<dbReference type="FunFam" id="2.20.28.200:FF:000003">
    <property type="entry name" value="NAD-dependent protein deacetylase SRT1"/>
    <property type="match status" value="1"/>
</dbReference>
<dbReference type="Proteomes" id="UP001055439">
    <property type="component" value="Chromosome 8"/>
</dbReference>
<evidence type="ECO:0000256" key="1">
    <source>
        <dbReference type="ARBA" id="ARBA00001947"/>
    </source>
</evidence>
<evidence type="ECO:0000256" key="7">
    <source>
        <dbReference type="ARBA" id="ARBA00023027"/>
    </source>
</evidence>
<feature type="compositionally biased region" description="Basic and acidic residues" evidence="15">
    <location>
        <begin position="1935"/>
        <end position="1954"/>
    </location>
</feature>
<dbReference type="CDD" id="cd01410">
    <property type="entry name" value="SIRT7"/>
    <property type="match status" value="1"/>
</dbReference>
<feature type="domain" description="Deacetylase sirtuin-type" evidence="16">
    <location>
        <begin position="27"/>
        <end position="267"/>
    </location>
</feature>
<evidence type="ECO:0000256" key="2">
    <source>
        <dbReference type="ARBA" id="ARBA00004123"/>
    </source>
</evidence>
<evidence type="ECO:0000256" key="3">
    <source>
        <dbReference type="ARBA" id="ARBA00012928"/>
    </source>
</evidence>
<sequence length="2091" mass="232385">MSLGYAQKLSYREDVGTVGMSEIFDPPDLLQQKIEELGLMIKKSKHLVAFTGAGISTSSGIPDFRGPKGVWTLQRAGKGLPEASLPFHRAMPSLTHMALVELERAGILKFVISQNVDSLHLRSGIPREKLAELHGNSFREVCPACGIEYIRDFEVETIGMKETSRRCSDTKCGAKLKDSVLDWEDALPPKEMNSAEKQCRTADLVLCLGTSLQITPACNLPLKSIRNGGKIVIVNLQPTPKDKRASLVIHGLVDKVIAGVMNFLSLRIPPYIRIDFAQLSLSHSPKKNTYVKWTLRITSIHGPRAPLAFLKSVEISFPERPDLKAAFLDKQPFHLKRETARKRPFKMLLTFHFCDGCSFPSTSIEWPIDFQVTKGSFVQDKDEVLRSLKNAAGEESHGGQYAALEAKFLPRSEVTTIAIATSICRFDGLADHLFMQVFDRKAWIEGQLREQIESYGQSLAYNLLADGRRPPPWLWDTGSDALRPKELSREQLVQGIIFPLPWATTPSTNHNTLHTLPALKSTNMCQYSSFASEMCISNECIYPEHNDGDTRDGIYKDHEKECDIACSEDVKDSPVFDQIGSAQCYRSMQRKPESHLNKKLNAANSGDECIIKQYARKATRTMAASLMPEHVEETSDMKNSMVPNGIATQTLDCPPSLDNISKPLRPSGFIISKASANQASFMQTPSREAPDLIANSDDASAREQCTRAVAKEFVLNGSNSVVPGLEAVPSENFHHSHNQLLAVVKKLSFDGIKACHQNQKFYGSFSQKKNLCCTSGALRKFQSVPSLKEDPLCKDSVPDFGAFQLGEDASNAKVVQSARVAVRDSTARETESHCCPPSTTYDMNHQKHSSPSEETKNLNLTNAPTSSTSMLRSCLNFSDHQSFQYNFCQGSPSRSLTEQSAMQRSGEPITSGQASIVATRQPQIISDVKQIQYLSDNIKPYDINKDRTTTFAGETKGSCFEFSFSESLQCIKDEELHRNSKTVLILSGKKQLQHENVLPATEVIRKEAERISGKDHVERDELLNTVDTVGSRLCAKISPHVPAVRSLEMVSATDSSKKQSDGSLVDHRTKGSCKGKLVKRSVCSQDELTDDVQSAHSVPLIDEVILETEVVEVITVENRIAEVSQSNLIVDTAENYSAGLGCQPLRSSSANFDVSISDGSDLPCPDDYMSLSASENLIDTTTGDVHETILTKKSPNAAKMESKLTRASYSLRSFTSAPKDVGLSKGNAYISPSLEKFFSVTKKDKNSKNIMDAMEKSITRLSYNVRTQNRSSESRYFLRSLNRHGKTYSYSELNLTGNTTSSKRSSELMTDAREISWPKRRKLICYSDGVLATSRITLHQLPHTQEDTCCSSKVSSEIVPLEEMQITPSPSENVLNMDTENAEFRINSEFHQQSKRQCLKEDESCLKSKDQIMDIPLPTQCTKGVTSPSLAHGNSRTCLMIEIGGTEFTLSEPKEPGSSGNDVDGKSSHVVSEVYCHNLQSTEEGTVSDVGKSLSKYGAFVLSNFQNDLAVNCDDSMPEFEGFNIGVSPVKKNDICYDVDYPCFKEENISLDVQQDNSTHLVTPRARPSGNYKINNIPDLLQSLPNGLLEHLHNDSLCFYGDYTRQFRSEHDKISDLYNSLGSSFDCSFVERSSSNSTPFSARFAWASSKAPLTPPIENSVLRKASRKSGASSQTVGTNPELVCFRIDENSSTTEDIEHHDKLSTSKEGICSRGIQVLNNRESLKDVTSVYENASTLVPFTKMLLESGSLEFSNPKSHSGTQTSFDSLLTTTYTGNKDRTADKENQCLSINGKKEGKVVKSLCNKPEINVKAVERNRSQASIQKGCKPNNIISNISSFIPMLQKKQQATTTKGKKDIKVKALEAAEAAKHLEEKKQNEREMRKAAAKLERERLEQEKQLKQKQLEEQKRRKEVDIAARKRQREEERKEKERKRRCTEETRKLQREQDERLHTKKEEKELRCKAADDDGRKKGLVLEAKQQLKSEKGGEVAGSRNTVEVEPVATKVVIRSDCMKGIIQGRMSTTKGNLNSQSYEISPYKDSDDEDGEEENMHRRKHSPSWADSILLCCSAVAIVSVVSFGLSAANNKPETVP</sequence>
<evidence type="ECO:0000256" key="11">
    <source>
        <dbReference type="ARBA" id="ARBA00067249"/>
    </source>
</evidence>
<evidence type="ECO:0000256" key="8">
    <source>
        <dbReference type="ARBA" id="ARBA00023242"/>
    </source>
</evidence>
<dbReference type="GO" id="GO:0000122">
    <property type="term" value="P:negative regulation of transcription by RNA polymerase II"/>
    <property type="evidence" value="ECO:0007669"/>
    <property type="project" value="TreeGrafter"/>
</dbReference>
<feature type="region of interest" description="Disordered" evidence="15">
    <location>
        <begin position="1870"/>
        <end position="1954"/>
    </location>
</feature>
<protein>
    <recommendedName>
        <fullName evidence="11">NAD-dependent protein deacetylase SRT1</fullName>
        <ecNumber evidence="3">2.3.1.286</ecNumber>
    </recommendedName>
    <alternativeName>
        <fullName evidence="13">Regulatory protein SIR2 homolog 1</fullName>
    </alternativeName>
    <alternativeName>
        <fullName evidence="12">SIR2-like protein 1</fullName>
    </alternativeName>
</protein>
<dbReference type="CDD" id="cd22249">
    <property type="entry name" value="UDM1_RNF168_RNF169-like"/>
    <property type="match status" value="1"/>
</dbReference>
<evidence type="ECO:0000313" key="18">
    <source>
        <dbReference type="Proteomes" id="UP001055439"/>
    </source>
</evidence>
<feature type="region of interest" description="Disordered" evidence="15">
    <location>
        <begin position="828"/>
        <end position="862"/>
    </location>
</feature>
<feature type="compositionally biased region" description="Basic and acidic residues" evidence="15">
    <location>
        <begin position="1055"/>
        <end position="1069"/>
    </location>
</feature>
<feature type="binding site" evidence="14">
    <location>
        <position position="142"/>
    </location>
    <ligand>
        <name>Zn(2+)</name>
        <dbReference type="ChEBI" id="CHEBI:29105"/>
    </ligand>
</feature>
<dbReference type="GO" id="GO:0017136">
    <property type="term" value="F:histone deacetylase activity, NAD-dependent"/>
    <property type="evidence" value="ECO:0007669"/>
    <property type="project" value="TreeGrafter"/>
</dbReference>
<dbReference type="OrthoDB" id="681218at2759"/>
<evidence type="ECO:0000256" key="4">
    <source>
        <dbReference type="ARBA" id="ARBA00022679"/>
    </source>
</evidence>
<dbReference type="InterPro" id="IPR026590">
    <property type="entry name" value="Ssirtuin_cat_dom"/>
</dbReference>
<comment type="subcellular location">
    <subcellularLocation>
        <location evidence="2">Nucleus</location>
    </subcellularLocation>
</comment>
<keyword evidence="4" id="KW-0808">Transferase</keyword>
<evidence type="ECO:0000256" key="9">
    <source>
        <dbReference type="ARBA" id="ARBA00038170"/>
    </source>
</evidence>
<feature type="region of interest" description="Disordered" evidence="15">
    <location>
        <begin position="1048"/>
        <end position="1069"/>
    </location>
</feature>